<dbReference type="RefSeq" id="WP_382219104.1">
    <property type="nucleotide sequence ID" value="NZ_JBHTCA010000001.1"/>
</dbReference>
<dbReference type="SUPFAM" id="SSF81301">
    <property type="entry name" value="Nucleotidyltransferase"/>
    <property type="match status" value="1"/>
</dbReference>
<comment type="caution">
    <text evidence="11">The sequence shown here is derived from an EMBL/GenBank/DDBJ whole genome shotgun (WGS) entry which is preliminary data.</text>
</comment>
<dbReference type="EMBL" id="JBHTCA010000001">
    <property type="protein sequence ID" value="MFC7407463.1"/>
    <property type="molecule type" value="Genomic_DNA"/>
</dbReference>
<evidence type="ECO:0000256" key="6">
    <source>
        <dbReference type="ARBA" id="ARBA00022741"/>
    </source>
</evidence>
<dbReference type="InterPro" id="IPR043519">
    <property type="entry name" value="NT_sf"/>
</dbReference>
<evidence type="ECO:0000313" key="12">
    <source>
        <dbReference type="Proteomes" id="UP001596501"/>
    </source>
</evidence>
<evidence type="ECO:0000256" key="2">
    <source>
        <dbReference type="ARBA" id="ARBA00022649"/>
    </source>
</evidence>
<evidence type="ECO:0000256" key="8">
    <source>
        <dbReference type="ARBA" id="ARBA00022842"/>
    </source>
</evidence>
<keyword evidence="2" id="KW-1277">Toxin-antitoxin system</keyword>
<dbReference type="PANTHER" id="PTHR33571:SF12">
    <property type="entry name" value="BSL3053 PROTEIN"/>
    <property type="match status" value="1"/>
</dbReference>
<accession>A0ABW2QDB6</accession>
<evidence type="ECO:0000256" key="3">
    <source>
        <dbReference type="ARBA" id="ARBA00022679"/>
    </source>
</evidence>
<keyword evidence="6" id="KW-0547">Nucleotide-binding</keyword>
<evidence type="ECO:0000313" key="11">
    <source>
        <dbReference type="EMBL" id="MFC7407463.1"/>
    </source>
</evidence>
<dbReference type="Pfam" id="PF01909">
    <property type="entry name" value="NTP_transf_2"/>
    <property type="match status" value="1"/>
</dbReference>
<dbReference type="Gene3D" id="3.30.460.10">
    <property type="entry name" value="Beta Polymerase, domain 2"/>
    <property type="match status" value="1"/>
</dbReference>
<keyword evidence="3" id="KW-0808">Transferase</keyword>
<evidence type="ECO:0000256" key="5">
    <source>
        <dbReference type="ARBA" id="ARBA00022723"/>
    </source>
</evidence>
<comment type="cofactor">
    <cofactor evidence="1">
        <name>Mg(2+)</name>
        <dbReference type="ChEBI" id="CHEBI:18420"/>
    </cofactor>
</comment>
<keyword evidence="12" id="KW-1185">Reference proteome</keyword>
<comment type="similarity">
    <text evidence="9">Belongs to the MntA antitoxin family.</text>
</comment>
<keyword evidence="5" id="KW-0479">Metal-binding</keyword>
<dbReference type="InterPro" id="IPR002934">
    <property type="entry name" value="Polymerase_NTP_transf_dom"/>
</dbReference>
<organism evidence="11 12">
    <name type="scientific">Hydrogenophaga atypica</name>
    <dbReference type="NCBI Taxonomy" id="249409"/>
    <lineage>
        <taxon>Bacteria</taxon>
        <taxon>Pseudomonadati</taxon>
        <taxon>Pseudomonadota</taxon>
        <taxon>Betaproteobacteria</taxon>
        <taxon>Burkholderiales</taxon>
        <taxon>Comamonadaceae</taxon>
        <taxon>Hydrogenophaga</taxon>
    </lineage>
</organism>
<feature type="domain" description="Polymerase nucleotidyl transferase" evidence="10">
    <location>
        <begin position="13"/>
        <end position="90"/>
    </location>
</feature>
<name>A0ABW2QDB6_9BURK</name>
<evidence type="ECO:0000259" key="10">
    <source>
        <dbReference type="Pfam" id="PF01909"/>
    </source>
</evidence>
<keyword evidence="8" id="KW-0460">Magnesium</keyword>
<keyword evidence="4" id="KW-0548">Nucleotidyltransferase</keyword>
<sequence length="96" mass="11302">MLLDELLARRQEIRQLCRRHGVQRVRVFGSVARREEQLDSDIDFLVDLPRGYDLLLQRLPLADGLSDLLDRRVEVIPEHELSRHIRAHVEQEAVEL</sequence>
<proteinExistence type="inferred from homology"/>
<evidence type="ECO:0000256" key="1">
    <source>
        <dbReference type="ARBA" id="ARBA00001946"/>
    </source>
</evidence>
<gene>
    <name evidence="11" type="ORF">ACFQPB_01170</name>
</gene>
<dbReference type="Proteomes" id="UP001596501">
    <property type="component" value="Unassembled WGS sequence"/>
</dbReference>
<protein>
    <submittedName>
        <fullName evidence="11">Nucleotidyltransferase family protein</fullName>
    </submittedName>
</protein>
<dbReference type="InterPro" id="IPR052038">
    <property type="entry name" value="Type-VII_TA_antitoxin"/>
</dbReference>
<dbReference type="CDD" id="cd05403">
    <property type="entry name" value="NT_KNTase_like"/>
    <property type="match status" value="1"/>
</dbReference>
<keyword evidence="7" id="KW-0067">ATP-binding</keyword>
<evidence type="ECO:0000256" key="4">
    <source>
        <dbReference type="ARBA" id="ARBA00022695"/>
    </source>
</evidence>
<reference evidence="12" key="1">
    <citation type="journal article" date="2019" name="Int. J. Syst. Evol. Microbiol.">
        <title>The Global Catalogue of Microorganisms (GCM) 10K type strain sequencing project: providing services to taxonomists for standard genome sequencing and annotation.</title>
        <authorList>
            <consortium name="The Broad Institute Genomics Platform"/>
            <consortium name="The Broad Institute Genome Sequencing Center for Infectious Disease"/>
            <person name="Wu L."/>
            <person name="Ma J."/>
        </authorList>
    </citation>
    <scope>NUCLEOTIDE SEQUENCE [LARGE SCALE GENOMIC DNA]</scope>
    <source>
        <strain evidence="12">CGMCC 1.12371</strain>
    </source>
</reference>
<evidence type="ECO:0000256" key="9">
    <source>
        <dbReference type="ARBA" id="ARBA00038276"/>
    </source>
</evidence>
<evidence type="ECO:0000256" key="7">
    <source>
        <dbReference type="ARBA" id="ARBA00022840"/>
    </source>
</evidence>
<dbReference type="PANTHER" id="PTHR33571">
    <property type="entry name" value="SSL8005 PROTEIN"/>
    <property type="match status" value="1"/>
</dbReference>